<dbReference type="EMBL" id="CAJNJA010048241">
    <property type="protein sequence ID" value="CAE7829804.1"/>
    <property type="molecule type" value="Genomic_DNA"/>
</dbReference>
<evidence type="ECO:0000313" key="2">
    <source>
        <dbReference type="EMBL" id="CAE7829804.1"/>
    </source>
</evidence>
<dbReference type="AlphaFoldDB" id="A0A812ZIJ7"/>
<dbReference type="InterPro" id="IPR011333">
    <property type="entry name" value="SKP1/BTB/POZ_sf"/>
</dbReference>
<keyword evidence="3" id="KW-1185">Reference proteome</keyword>
<gene>
    <name evidence="2" type="ORF">SNEC2469_LOCUS24801</name>
</gene>
<dbReference type="OrthoDB" id="10251809at2759"/>
<evidence type="ECO:0000313" key="3">
    <source>
        <dbReference type="Proteomes" id="UP000601435"/>
    </source>
</evidence>
<comment type="caution">
    <text evidence="2">The sequence shown here is derived from an EMBL/GenBank/DDBJ whole genome shotgun (WGS) entry which is preliminary data.</text>
</comment>
<sequence>MVPAYYAVHVCLLKLVMDSHLSGMFKLSELVLLMMSSGHWFGEFGSASVEATGRLPTLNSDPMVHNGLRFCPAYNSEASCCSAKFEAVQGMHYDYFRNHIFPSKLVRVIQHRESVMQVMETNEYKEAPDLEKVLGSGLDGFDWGGRLVFLLQLLFPVIKLFQLYRPILACSGWSFARLQPEAPALWMISKMEVTPEQGTLVELRGSTEEPAPTTFPLVKAPVPEVEYRFPAYLPRVWQVIDIVSRKDKYKQNEGFFTRDAGGSDSFRLKCFIMPKECSHLTVRVEVHPPEYMKAPKSYWIVEEVEWEICMYNFPKITEPGRGLFWSATEHFQTSDDPHYVDLVRTADLTRDKCWLDEKGQFHLRIRALLPVDDDKIVQTTKGLDLSQELETVTFHLPEEKKLYVDKRMLVARSEYFRNMLGTDTYKEGQTNQVDLTTDPQVDPSSLNGVLIYVMTGGFTCDGDTAYAFRVRKLADRFVLQGLCDLVDAELETMLCYDNVLDFLGE</sequence>
<feature type="domain" description="BTB" evidence="1">
    <location>
        <begin position="390"/>
        <end position="456"/>
    </location>
</feature>
<dbReference type="Pfam" id="PF00651">
    <property type="entry name" value="BTB"/>
    <property type="match status" value="1"/>
</dbReference>
<evidence type="ECO:0000259" key="1">
    <source>
        <dbReference type="PROSITE" id="PS50097"/>
    </source>
</evidence>
<organism evidence="2 3">
    <name type="scientific">Symbiodinium necroappetens</name>
    <dbReference type="NCBI Taxonomy" id="1628268"/>
    <lineage>
        <taxon>Eukaryota</taxon>
        <taxon>Sar</taxon>
        <taxon>Alveolata</taxon>
        <taxon>Dinophyceae</taxon>
        <taxon>Suessiales</taxon>
        <taxon>Symbiodiniaceae</taxon>
        <taxon>Symbiodinium</taxon>
    </lineage>
</organism>
<accession>A0A812ZIJ7</accession>
<name>A0A812ZIJ7_9DINO</name>
<reference evidence="2" key="1">
    <citation type="submission" date="2021-02" db="EMBL/GenBank/DDBJ databases">
        <authorList>
            <person name="Dougan E. K."/>
            <person name="Rhodes N."/>
            <person name="Thang M."/>
            <person name="Chan C."/>
        </authorList>
    </citation>
    <scope>NUCLEOTIDE SEQUENCE</scope>
</reference>
<dbReference type="Gene3D" id="3.30.710.10">
    <property type="entry name" value="Potassium Channel Kv1.1, Chain A"/>
    <property type="match status" value="1"/>
</dbReference>
<protein>
    <recommendedName>
        <fullName evidence="1">BTB domain-containing protein</fullName>
    </recommendedName>
</protein>
<dbReference type="PROSITE" id="PS50097">
    <property type="entry name" value="BTB"/>
    <property type="match status" value="1"/>
</dbReference>
<dbReference type="InterPro" id="IPR000210">
    <property type="entry name" value="BTB/POZ_dom"/>
</dbReference>
<proteinExistence type="predicted"/>
<dbReference type="SUPFAM" id="SSF54695">
    <property type="entry name" value="POZ domain"/>
    <property type="match status" value="1"/>
</dbReference>
<feature type="non-terminal residue" evidence="2">
    <location>
        <position position="1"/>
    </location>
</feature>
<dbReference type="Proteomes" id="UP000601435">
    <property type="component" value="Unassembled WGS sequence"/>
</dbReference>